<organism evidence="1 2">
    <name type="scientific">Helianthus annuus</name>
    <name type="common">Common sunflower</name>
    <dbReference type="NCBI Taxonomy" id="4232"/>
    <lineage>
        <taxon>Eukaryota</taxon>
        <taxon>Viridiplantae</taxon>
        <taxon>Streptophyta</taxon>
        <taxon>Embryophyta</taxon>
        <taxon>Tracheophyta</taxon>
        <taxon>Spermatophyta</taxon>
        <taxon>Magnoliopsida</taxon>
        <taxon>eudicotyledons</taxon>
        <taxon>Gunneridae</taxon>
        <taxon>Pentapetalae</taxon>
        <taxon>asterids</taxon>
        <taxon>campanulids</taxon>
        <taxon>Asterales</taxon>
        <taxon>Asteraceae</taxon>
        <taxon>Asteroideae</taxon>
        <taxon>Heliantheae alliance</taxon>
        <taxon>Heliantheae</taxon>
        <taxon>Helianthus</taxon>
    </lineage>
</organism>
<dbReference type="Proteomes" id="UP000215914">
    <property type="component" value="Unassembled WGS sequence"/>
</dbReference>
<gene>
    <name evidence="1" type="ORF">HanXRQr2_Chr07g0289311</name>
</gene>
<evidence type="ECO:0000313" key="1">
    <source>
        <dbReference type="EMBL" id="KAF5798142.1"/>
    </source>
</evidence>
<keyword evidence="2" id="KW-1185">Reference proteome</keyword>
<evidence type="ECO:0000313" key="2">
    <source>
        <dbReference type="Proteomes" id="UP000215914"/>
    </source>
</evidence>
<reference evidence="1" key="2">
    <citation type="submission" date="2020-06" db="EMBL/GenBank/DDBJ databases">
        <title>Helianthus annuus Genome sequencing and assembly Release 2.</title>
        <authorList>
            <person name="Gouzy J."/>
            <person name="Langlade N."/>
            <person name="Munos S."/>
        </authorList>
    </citation>
    <scope>NUCLEOTIDE SEQUENCE</scope>
    <source>
        <tissue evidence="1">Leaves</tissue>
    </source>
</reference>
<dbReference type="Gramene" id="mRNA:HanXRQr2_Chr07g0289311">
    <property type="protein sequence ID" value="mRNA:HanXRQr2_Chr07g0289311"/>
    <property type="gene ID" value="HanXRQr2_Chr07g0289311"/>
</dbReference>
<sequence>MICNLALETDRPLRPLPLFTRDKLLRRASFSPPFFKSEPLFTDRDRPLSTTPTSALASPPVAQYRGLSLLFKNSAAMSVSVDLDRALTLKDLRIFGF</sequence>
<protein>
    <submittedName>
        <fullName evidence="1">Uncharacterized protein</fullName>
    </submittedName>
</protein>
<dbReference type="AlphaFoldDB" id="A0A9K3NF36"/>
<reference evidence="1" key="1">
    <citation type="journal article" date="2017" name="Nature">
        <title>The sunflower genome provides insights into oil metabolism, flowering and Asterid evolution.</title>
        <authorList>
            <person name="Badouin H."/>
            <person name="Gouzy J."/>
            <person name="Grassa C.J."/>
            <person name="Murat F."/>
            <person name="Staton S.E."/>
            <person name="Cottret L."/>
            <person name="Lelandais-Briere C."/>
            <person name="Owens G.L."/>
            <person name="Carrere S."/>
            <person name="Mayjonade B."/>
            <person name="Legrand L."/>
            <person name="Gill N."/>
            <person name="Kane N.C."/>
            <person name="Bowers J.E."/>
            <person name="Hubner S."/>
            <person name="Bellec A."/>
            <person name="Berard A."/>
            <person name="Berges H."/>
            <person name="Blanchet N."/>
            <person name="Boniface M.C."/>
            <person name="Brunel D."/>
            <person name="Catrice O."/>
            <person name="Chaidir N."/>
            <person name="Claudel C."/>
            <person name="Donnadieu C."/>
            <person name="Faraut T."/>
            <person name="Fievet G."/>
            <person name="Helmstetter N."/>
            <person name="King M."/>
            <person name="Knapp S.J."/>
            <person name="Lai Z."/>
            <person name="Le Paslier M.C."/>
            <person name="Lippi Y."/>
            <person name="Lorenzon L."/>
            <person name="Mandel J.R."/>
            <person name="Marage G."/>
            <person name="Marchand G."/>
            <person name="Marquand E."/>
            <person name="Bret-Mestries E."/>
            <person name="Morien E."/>
            <person name="Nambeesan S."/>
            <person name="Nguyen T."/>
            <person name="Pegot-Espagnet P."/>
            <person name="Pouilly N."/>
            <person name="Raftis F."/>
            <person name="Sallet E."/>
            <person name="Schiex T."/>
            <person name="Thomas J."/>
            <person name="Vandecasteele C."/>
            <person name="Vares D."/>
            <person name="Vear F."/>
            <person name="Vautrin S."/>
            <person name="Crespi M."/>
            <person name="Mangin B."/>
            <person name="Burke J.M."/>
            <person name="Salse J."/>
            <person name="Munos S."/>
            <person name="Vincourt P."/>
            <person name="Rieseberg L.H."/>
            <person name="Langlade N.B."/>
        </authorList>
    </citation>
    <scope>NUCLEOTIDE SEQUENCE</scope>
    <source>
        <tissue evidence="1">Leaves</tissue>
    </source>
</reference>
<accession>A0A9K3NF36</accession>
<name>A0A9K3NF36_HELAN</name>
<proteinExistence type="predicted"/>
<dbReference type="EMBL" id="MNCJ02000322">
    <property type="protein sequence ID" value="KAF5798142.1"/>
    <property type="molecule type" value="Genomic_DNA"/>
</dbReference>
<comment type="caution">
    <text evidence="1">The sequence shown here is derived from an EMBL/GenBank/DDBJ whole genome shotgun (WGS) entry which is preliminary data.</text>
</comment>